<reference evidence="3" key="1">
    <citation type="submission" date="2020-08" db="EMBL/GenBank/DDBJ databases">
        <title>Multicomponent nature underlies the extraordinary mechanical properties of spider dragline silk.</title>
        <authorList>
            <person name="Kono N."/>
            <person name="Nakamura H."/>
            <person name="Mori M."/>
            <person name="Yoshida Y."/>
            <person name="Ohtoshi R."/>
            <person name="Malay A.D."/>
            <person name="Moran D.A.P."/>
            <person name="Tomita M."/>
            <person name="Numata K."/>
            <person name="Arakawa K."/>
        </authorList>
    </citation>
    <scope>NUCLEOTIDE SEQUENCE</scope>
</reference>
<gene>
    <name evidence="3" type="ORF">NPIL_26271</name>
    <name evidence="2" type="ORF">NPIL_319981</name>
</gene>
<organism evidence="3 4">
    <name type="scientific">Nephila pilipes</name>
    <name type="common">Giant wood spider</name>
    <name type="synonym">Nephila maculata</name>
    <dbReference type="NCBI Taxonomy" id="299642"/>
    <lineage>
        <taxon>Eukaryota</taxon>
        <taxon>Metazoa</taxon>
        <taxon>Ecdysozoa</taxon>
        <taxon>Arthropoda</taxon>
        <taxon>Chelicerata</taxon>
        <taxon>Arachnida</taxon>
        <taxon>Araneae</taxon>
        <taxon>Araneomorphae</taxon>
        <taxon>Entelegynae</taxon>
        <taxon>Araneoidea</taxon>
        <taxon>Nephilidae</taxon>
        <taxon>Nephila</taxon>
    </lineage>
</organism>
<dbReference type="GO" id="GO:0020037">
    <property type="term" value="F:heme binding"/>
    <property type="evidence" value="ECO:0007669"/>
    <property type="project" value="InterPro"/>
</dbReference>
<sequence>QKFAIMEMKTIVSSILRSYTIESLDSRDKVLPIMQITLHPSVPIRMRIRPRRRNNME</sequence>
<dbReference type="EMBL" id="BMAW01076135">
    <property type="protein sequence ID" value="GFU00072.1"/>
    <property type="molecule type" value="Genomic_DNA"/>
</dbReference>
<evidence type="ECO:0000256" key="1">
    <source>
        <dbReference type="ARBA" id="ARBA00023033"/>
    </source>
</evidence>
<protein>
    <recommendedName>
        <fullName evidence="5">Cytochrome P450</fullName>
    </recommendedName>
</protein>
<proteinExistence type="predicted"/>
<dbReference type="InterPro" id="IPR036396">
    <property type="entry name" value="Cyt_P450_sf"/>
</dbReference>
<comment type="caution">
    <text evidence="3">The sequence shown here is derived from an EMBL/GenBank/DDBJ whole genome shotgun (WGS) entry which is preliminary data.</text>
</comment>
<name>A0A8X6UDS0_NEPPI</name>
<accession>A0A8X6UDS0</accession>
<dbReference type="GO" id="GO:0016705">
    <property type="term" value="F:oxidoreductase activity, acting on paired donors, with incorporation or reduction of molecular oxygen"/>
    <property type="evidence" value="ECO:0007669"/>
    <property type="project" value="InterPro"/>
</dbReference>
<evidence type="ECO:0008006" key="5">
    <source>
        <dbReference type="Google" id="ProtNLM"/>
    </source>
</evidence>
<evidence type="ECO:0000313" key="3">
    <source>
        <dbReference type="EMBL" id="GFU00072.1"/>
    </source>
</evidence>
<dbReference type="Gene3D" id="1.10.630.10">
    <property type="entry name" value="Cytochrome P450"/>
    <property type="match status" value="1"/>
</dbReference>
<evidence type="ECO:0000313" key="2">
    <source>
        <dbReference type="EMBL" id="GFS85428.1"/>
    </source>
</evidence>
<keyword evidence="1" id="KW-0503">Monooxygenase</keyword>
<dbReference type="GO" id="GO:0005506">
    <property type="term" value="F:iron ion binding"/>
    <property type="evidence" value="ECO:0007669"/>
    <property type="project" value="InterPro"/>
</dbReference>
<dbReference type="OrthoDB" id="6435004at2759"/>
<keyword evidence="1" id="KW-0560">Oxidoreductase</keyword>
<feature type="non-terminal residue" evidence="3">
    <location>
        <position position="1"/>
    </location>
</feature>
<dbReference type="EMBL" id="BMAW01003764">
    <property type="protein sequence ID" value="GFS85428.1"/>
    <property type="molecule type" value="Genomic_DNA"/>
</dbReference>
<dbReference type="AlphaFoldDB" id="A0A8X6UDS0"/>
<keyword evidence="4" id="KW-1185">Reference proteome</keyword>
<evidence type="ECO:0000313" key="4">
    <source>
        <dbReference type="Proteomes" id="UP000887013"/>
    </source>
</evidence>
<dbReference type="Proteomes" id="UP000887013">
    <property type="component" value="Unassembled WGS sequence"/>
</dbReference>
<dbReference type="GO" id="GO:0004497">
    <property type="term" value="F:monooxygenase activity"/>
    <property type="evidence" value="ECO:0007669"/>
    <property type="project" value="UniProtKB-KW"/>
</dbReference>
<dbReference type="SUPFAM" id="SSF48264">
    <property type="entry name" value="Cytochrome P450"/>
    <property type="match status" value="1"/>
</dbReference>